<evidence type="ECO:0000256" key="4">
    <source>
        <dbReference type="ARBA" id="ARBA00022821"/>
    </source>
</evidence>
<proteinExistence type="inferred from homology"/>
<dbReference type="PANTHER" id="PTHR31942">
    <property type="entry name" value="MLO-LIKE PROTEIN 1"/>
    <property type="match status" value="1"/>
</dbReference>
<feature type="compositionally biased region" description="Basic and acidic residues" evidence="8">
    <location>
        <begin position="100"/>
        <end position="121"/>
    </location>
</feature>
<feature type="signal peptide" evidence="9">
    <location>
        <begin position="1"/>
        <end position="18"/>
    </location>
</feature>
<sequence>MGVVIQFLCSYVTLPLYALVTQMGSSMRPTVFNEGVATALRKWHQTAKKHTKRGKHSESHTPMSSRPATPTHGMSPVHLLHNYRGSTAPNSLQASPRISNYDHNHWDPEAANSVHDHDVYEPRFIGSPDPDSSEQHTPVQNPNVSQLPPGGPGSIRTRHEINIGLADFTFRK</sequence>
<evidence type="ECO:0000256" key="8">
    <source>
        <dbReference type="SAM" id="MobiDB-lite"/>
    </source>
</evidence>
<evidence type="ECO:0000313" key="10">
    <source>
        <dbReference type="EMBL" id="MBX37094.1"/>
    </source>
</evidence>
<dbReference type="AlphaFoldDB" id="A0A2P2N3Q4"/>
<comment type="similarity">
    <text evidence="2">Belongs to the MLO family.</text>
</comment>
<keyword evidence="4" id="KW-0611">Plant defense</keyword>
<dbReference type="GO" id="GO:0016020">
    <property type="term" value="C:membrane"/>
    <property type="evidence" value="ECO:0007669"/>
    <property type="project" value="UniProtKB-SubCell"/>
</dbReference>
<evidence type="ECO:0000256" key="5">
    <source>
        <dbReference type="ARBA" id="ARBA00022989"/>
    </source>
</evidence>
<dbReference type="PANTHER" id="PTHR31942:SF84">
    <property type="entry name" value="MLO-LIKE PROTEIN 12"/>
    <property type="match status" value="1"/>
</dbReference>
<evidence type="ECO:0000256" key="2">
    <source>
        <dbReference type="ARBA" id="ARBA00006574"/>
    </source>
</evidence>
<keyword evidence="3" id="KW-0812">Transmembrane</keyword>
<feature type="compositionally biased region" description="Basic residues" evidence="8">
    <location>
        <begin position="44"/>
        <end position="55"/>
    </location>
</feature>
<dbReference type="InterPro" id="IPR004326">
    <property type="entry name" value="Mlo"/>
</dbReference>
<name>A0A2P2N3Q4_RHIMU</name>
<feature type="region of interest" description="Disordered" evidence="8">
    <location>
        <begin position="44"/>
        <end position="157"/>
    </location>
</feature>
<reference evidence="10" key="1">
    <citation type="submission" date="2018-02" db="EMBL/GenBank/DDBJ databases">
        <title>Rhizophora mucronata_Transcriptome.</title>
        <authorList>
            <person name="Meera S.P."/>
            <person name="Sreeshan A."/>
            <person name="Augustine A."/>
        </authorList>
    </citation>
    <scope>NUCLEOTIDE SEQUENCE</scope>
    <source>
        <tissue evidence="10">Leaf</tissue>
    </source>
</reference>
<keyword evidence="5" id="KW-1133">Transmembrane helix</keyword>
<keyword evidence="9" id="KW-0732">Signal</keyword>
<evidence type="ECO:0000256" key="1">
    <source>
        <dbReference type="ARBA" id="ARBA00004141"/>
    </source>
</evidence>
<feature type="compositionally biased region" description="Polar residues" evidence="8">
    <location>
        <begin position="135"/>
        <end position="146"/>
    </location>
</feature>
<comment type="subcellular location">
    <subcellularLocation>
        <location evidence="1">Membrane</location>
        <topology evidence="1">Multi-pass membrane protein</topology>
    </subcellularLocation>
</comment>
<dbReference type="Pfam" id="PF03094">
    <property type="entry name" value="Mlo"/>
    <property type="match status" value="1"/>
</dbReference>
<dbReference type="GO" id="GO:0006952">
    <property type="term" value="P:defense response"/>
    <property type="evidence" value="ECO:0007669"/>
    <property type="project" value="UniProtKB-KW"/>
</dbReference>
<keyword evidence="6" id="KW-0472">Membrane</keyword>
<organism evidence="10">
    <name type="scientific">Rhizophora mucronata</name>
    <name type="common">Asiatic mangrove</name>
    <dbReference type="NCBI Taxonomy" id="61149"/>
    <lineage>
        <taxon>Eukaryota</taxon>
        <taxon>Viridiplantae</taxon>
        <taxon>Streptophyta</taxon>
        <taxon>Embryophyta</taxon>
        <taxon>Tracheophyta</taxon>
        <taxon>Spermatophyta</taxon>
        <taxon>Magnoliopsida</taxon>
        <taxon>eudicotyledons</taxon>
        <taxon>Gunneridae</taxon>
        <taxon>Pentapetalae</taxon>
        <taxon>rosids</taxon>
        <taxon>fabids</taxon>
        <taxon>Malpighiales</taxon>
        <taxon>Rhizophoraceae</taxon>
        <taxon>Rhizophora</taxon>
    </lineage>
</organism>
<evidence type="ECO:0000256" key="3">
    <source>
        <dbReference type="ARBA" id="ARBA00022692"/>
    </source>
</evidence>
<accession>A0A2P2N3Q4</accession>
<evidence type="ECO:0000256" key="6">
    <source>
        <dbReference type="ARBA" id="ARBA00023136"/>
    </source>
</evidence>
<protein>
    <submittedName>
        <fullName evidence="10">Uncharacterized protein MANES_10G044600</fullName>
    </submittedName>
</protein>
<feature type="compositionally biased region" description="Polar residues" evidence="8">
    <location>
        <begin position="84"/>
        <end position="98"/>
    </location>
</feature>
<feature type="chain" id="PRO_5015182367" evidence="9">
    <location>
        <begin position="19"/>
        <end position="172"/>
    </location>
</feature>
<evidence type="ECO:0000256" key="7">
    <source>
        <dbReference type="ARBA" id="ARBA00023265"/>
    </source>
</evidence>
<evidence type="ECO:0000256" key="9">
    <source>
        <dbReference type="SAM" id="SignalP"/>
    </source>
</evidence>
<keyword evidence="7" id="KW-0568">Pathogenesis-related protein</keyword>
<dbReference type="EMBL" id="GGEC01056610">
    <property type="protein sequence ID" value="MBX37094.1"/>
    <property type="molecule type" value="Transcribed_RNA"/>
</dbReference>